<keyword evidence="5" id="KW-0798">TonB box</keyword>
<sequence length="686" mass="76481">MTSHYPKLYQAILLGLFSYSVSPLAVADDIETITVLGEKSTEKVTLVDNEVSVHDIADNLLMIPGANVNKNGALTGIVQYRGLYGDRIATKVGGQTIIGAGPNAMDPPLSYSPNIITENVIAYRGIAPITAGIETLGGSVDTVLRQATLQQGSTIAAQGIVLLGYQSNANAQQQAGAINIASDNFATLVYVDRKKANHQEAADGRDIIPSAYTKIQSGLDTRFNVADSVYGFSYHYNDTHDAGTPALPMDIDFIYGHRLKIDGVHSLKSGELNWHLGYMDADHKMDNFKHRINLMTMKHRVNHAQSNSISFNINWQNDDLTIGADGYQSTHDSVISNPNNMMFNVVNFNDVKDSKFSFYTQWQTRLDQHLIKFGIRAKHISADADKVNHHMAMMNPTVSGLVQQFNQADRSQSDTNLDMTFDWLFPEVNNVQFMLSIAQKQRAPSYQERYLWLPMEATAGLADGNTYLGNTTLDSETARQVNLGLTYQQTSHIITADIFYSDIKDYIQGIENSDMAINMFANMMMNSDKVLKFSNLDAELYGFDGYWSYQLNSRWQLASSISYVRGKRSDISDNLYRVAPLNGYVALSYQHSDVSITARIHGVGAQNNVSTLNREQKTSGYGYIDLLGQYQVSRDLTLDFGIKNLTDRQYTSHLSAYNRVAVSKIAMKERLPSNARSLWLSANYQF</sequence>
<reference evidence="11" key="2">
    <citation type="submission" date="2020-09" db="EMBL/GenBank/DDBJ databases">
        <authorList>
            <person name="Sun Q."/>
            <person name="Kim S."/>
        </authorList>
    </citation>
    <scope>NUCLEOTIDE SEQUENCE</scope>
    <source>
        <strain evidence="11">KCTC 42731</strain>
    </source>
</reference>
<keyword evidence="7 8" id="KW-0998">Cell outer membrane</keyword>
<evidence type="ECO:0000256" key="8">
    <source>
        <dbReference type="PROSITE-ProRule" id="PRU01360"/>
    </source>
</evidence>
<dbReference type="GO" id="GO:0009279">
    <property type="term" value="C:cell outer membrane"/>
    <property type="evidence" value="ECO:0007669"/>
    <property type="project" value="UniProtKB-SubCell"/>
</dbReference>
<dbReference type="PROSITE" id="PS52016">
    <property type="entry name" value="TONB_DEPENDENT_REC_3"/>
    <property type="match status" value="1"/>
</dbReference>
<dbReference type="EMBL" id="BNCK01000010">
    <property type="protein sequence ID" value="GHG04751.1"/>
    <property type="molecule type" value="Genomic_DNA"/>
</dbReference>
<evidence type="ECO:0000256" key="7">
    <source>
        <dbReference type="ARBA" id="ARBA00023237"/>
    </source>
</evidence>
<keyword evidence="12" id="KW-1185">Reference proteome</keyword>
<keyword evidence="4 8" id="KW-0812">Transmembrane</keyword>
<reference evidence="11" key="1">
    <citation type="journal article" date="2014" name="Int. J. Syst. Evol. Microbiol.">
        <title>Complete genome sequence of Corynebacterium casei LMG S-19264T (=DSM 44701T), isolated from a smear-ripened cheese.</title>
        <authorList>
            <consortium name="US DOE Joint Genome Institute (JGI-PGF)"/>
            <person name="Walter F."/>
            <person name="Albersmeier A."/>
            <person name="Kalinowski J."/>
            <person name="Ruckert C."/>
        </authorList>
    </citation>
    <scope>NUCLEOTIDE SEQUENCE</scope>
    <source>
        <strain evidence="11">KCTC 42731</strain>
    </source>
</reference>
<dbReference type="RefSeq" id="WP_189773941.1">
    <property type="nucleotide sequence ID" value="NZ_BNCK01000010.1"/>
</dbReference>
<dbReference type="InterPro" id="IPR000531">
    <property type="entry name" value="Beta-barrel_TonB"/>
</dbReference>
<dbReference type="Pfam" id="PF00593">
    <property type="entry name" value="TonB_dep_Rec_b-barrel"/>
    <property type="match status" value="1"/>
</dbReference>
<name>A0A919BPX7_9GAMM</name>
<feature type="chain" id="PRO_5037931494" evidence="9">
    <location>
        <begin position="28"/>
        <end position="686"/>
    </location>
</feature>
<accession>A0A919BPX7</accession>
<gene>
    <name evidence="11" type="primary">oprC</name>
    <name evidence="11" type="ORF">GCM10017161_37950</name>
</gene>
<dbReference type="Proteomes" id="UP000623842">
    <property type="component" value="Unassembled WGS sequence"/>
</dbReference>
<evidence type="ECO:0000256" key="1">
    <source>
        <dbReference type="ARBA" id="ARBA00004571"/>
    </source>
</evidence>
<dbReference type="PANTHER" id="PTHR30069:SF49">
    <property type="entry name" value="OUTER MEMBRANE PROTEIN C"/>
    <property type="match status" value="1"/>
</dbReference>
<organism evidence="11 12">
    <name type="scientific">Thalassotalea marina</name>
    <dbReference type="NCBI Taxonomy" id="1673741"/>
    <lineage>
        <taxon>Bacteria</taxon>
        <taxon>Pseudomonadati</taxon>
        <taxon>Pseudomonadota</taxon>
        <taxon>Gammaproteobacteria</taxon>
        <taxon>Alteromonadales</taxon>
        <taxon>Colwelliaceae</taxon>
        <taxon>Thalassotalea</taxon>
    </lineage>
</organism>
<evidence type="ECO:0000313" key="11">
    <source>
        <dbReference type="EMBL" id="GHG04751.1"/>
    </source>
</evidence>
<keyword evidence="2 8" id="KW-0813">Transport</keyword>
<keyword evidence="9" id="KW-0732">Signal</keyword>
<comment type="similarity">
    <text evidence="8">Belongs to the TonB-dependent receptor family.</text>
</comment>
<evidence type="ECO:0000256" key="2">
    <source>
        <dbReference type="ARBA" id="ARBA00022448"/>
    </source>
</evidence>
<keyword evidence="6 8" id="KW-0472">Membrane</keyword>
<dbReference type="SUPFAM" id="SSF56935">
    <property type="entry name" value="Porins"/>
    <property type="match status" value="1"/>
</dbReference>
<dbReference type="PANTHER" id="PTHR30069">
    <property type="entry name" value="TONB-DEPENDENT OUTER MEMBRANE RECEPTOR"/>
    <property type="match status" value="1"/>
</dbReference>
<dbReference type="GO" id="GO:0015344">
    <property type="term" value="F:siderophore uptake transmembrane transporter activity"/>
    <property type="evidence" value="ECO:0007669"/>
    <property type="project" value="TreeGrafter"/>
</dbReference>
<dbReference type="Gene3D" id="2.40.170.20">
    <property type="entry name" value="TonB-dependent receptor, beta-barrel domain"/>
    <property type="match status" value="1"/>
</dbReference>
<dbReference type="InterPro" id="IPR036942">
    <property type="entry name" value="Beta-barrel_TonB_sf"/>
</dbReference>
<evidence type="ECO:0000256" key="4">
    <source>
        <dbReference type="ARBA" id="ARBA00022692"/>
    </source>
</evidence>
<comment type="caution">
    <text evidence="11">The sequence shown here is derived from an EMBL/GenBank/DDBJ whole genome shotgun (WGS) entry which is preliminary data.</text>
</comment>
<proteinExistence type="inferred from homology"/>
<dbReference type="InterPro" id="IPR039426">
    <property type="entry name" value="TonB-dep_rcpt-like"/>
</dbReference>
<protein>
    <submittedName>
        <fullName evidence="11">Membrane protein</fullName>
    </submittedName>
</protein>
<evidence type="ECO:0000313" key="12">
    <source>
        <dbReference type="Proteomes" id="UP000623842"/>
    </source>
</evidence>
<evidence type="ECO:0000256" key="3">
    <source>
        <dbReference type="ARBA" id="ARBA00022452"/>
    </source>
</evidence>
<feature type="signal peptide" evidence="9">
    <location>
        <begin position="1"/>
        <end position="27"/>
    </location>
</feature>
<feature type="domain" description="TonB-dependent receptor-like beta-barrel" evidence="10">
    <location>
        <begin position="211"/>
        <end position="645"/>
    </location>
</feature>
<evidence type="ECO:0000256" key="9">
    <source>
        <dbReference type="SAM" id="SignalP"/>
    </source>
</evidence>
<evidence type="ECO:0000256" key="5">
    <source>
        <dbReference type="ARBA" id="ARBA00023077"/>
    </source>
</evidence>
<keyword evidence="3 8" id="KW-1134">Transmembrane beta strand</keyword>
<evidence type="ECO:0000256" key="6">
    <source>
        <dbReference type="ARBA" id="ARBA00023136"/>
    </source>
</evidence>
<dbReference type="AlphaFoldDB" id="A0A919BPX7"/>
<dbReference type="GO" id="GO:0044718">
    <property type="term" value="P:siderophore transmembrane transport"/>
    <property type="evidence" value="ECO:0007669"/>
    <property type="project" value="TreeGrafter"/>
</dbReference>
<evidence type="ECO:0000259" key="10">
    <source>
        <dbReference type="Pfam" id="PF00593"/>
    </source>
</evidence>
<comment type="subcellular location">
    <subcellularLocation>
        <location evidence="1 8">Cell outer membrane</location>
        <topology evidence="1 8">Multi-pass membrane protein</topology>
    </subcellularLocation>
</comment>